<reference evidence="1 2" key="1">
    <citation type="submission" date="2020-12" db="EMBL/GenBank/DDBJ databases">
        <title>Sulforoseuscoccus oceanibium gen. nov., sp. nov., a representative of the phylum Verrucomicrobia with special cytoplasmic membrane, and proposal of Sulforoseuscoccusaceae fam. nov.</title>
        <authorList>
            <person name="Xi F."/>
        </authorList>
    </citation>
    <scope>NUCLEOTIDE SEQUENCE [LARGE SCALE GENOMIC DNA]</scope>
    <source>
        <strain evidence="1 2">T37</strain>
    </source>
</reference>
<accession>A0A6B3LEE1</accession>
<keyword evidence="2" id="KW-1185">Reference proteome</keyword>
<dbReference type="Proteomes" id="UP000475117">
    <property type="component" value="Chromosome"/>
</dbReference>
<dbReference type="KEGG" id="soa:G3M56_001990"/>
<dbReference type="AlphaFoldDB" id="A0A6B3LEE1"/>
<gene>
    <name evidence="1" type="ORF">G3M56_001990</name>
</gene>
<evidence type="ECO:0000313" key="1">
    <source>
        <dbReference type="EMBL" id="QQL45385.1"/>
    </source>
</evidence>
<dbReference type="RefSeq" id="WP_164365213.1">
    <property type="nucleotide sequence ID" value="NZ_CP066776.1"/>
</dbReference>
<proteinExistence type="predicted"/>
<name>A0A6B3LEE1_9BACT</name>
<organism evidence="1 2">
    <name type="scientific">Sulfuriroseicoccus oceanibius</name>
    <dbReference type="NCBI Taxonomy" id="2707525"/>
    <lineage>
        <taxon>Bacteria</taxon>
        <taxon>Pseudomonadati</taxon>
        <taxon>Verrucomicrobiota</taxon>
        <taxon>Verrucomicrobiia</taxon>
        <taxon>Verrucomicrobiales</taxon>
        <taxon>Verrucomicrobiaceae</taxon>
        <taxon>Sulfuriroseicoccus</taxon>
    </lineage>
</organism>
<evidence type="ECO:0000313" key="2">
    <source>
        <dbReference type="Proteomes" id="UP000475117"/>
    </source>
</evidence>
<sequence length="104" mass="11771">MNKRIEKYESLDLDRNKIAAILSIIPGLGHLYKHHYLQGTVILTLGNMLMILVTALLTPATFGVAALMVPAIYLAGVGFNAYDIPDWHGRHDYLHPWKKHREAH</sequence>
<evidence type="ECO:0008006" key="3">
    <source>
        <dbReference type="Google" id="ProtNLM"/>
    </source>
</evidence>
<protein>
    <recommendedName>
        <fullName evidence="3">TM2 domain-containing protein</fullName>
    </recommendedName>
</protein>
<dbReference type="EMBL" id="CP066776">
    <property type="protein sequence ID" value="QQL45385.1"/>
    <property type="molecule type" value="Genomic_DNA"/>
</dbReference>